<dbReference type="AlphaFoldDB" id="A0A540VEJ5"/>
<comment type="caution">
    <text evidence="2">The sequence shown here is derived from an EMBL/GenBank/DDBJ whole genome shotgun (WGS) entry which is preliminary data.</text>
</comment>
<dbReference type="InterPro" id="IPR029149">
    <property type="entry name" value="Creatin/AminoP/Spt16_N"/>
</dbReference>
<dbReference type="InterPro" id="IPR036005">
    <property type="entry name" value="Creatinase/aminopeptidase-like"/>
</dbReference>
<dbReference type="Proteomes" id="UP000317371">
    <property type="component" value="Unassembled WGS sequence"/>
</dbReference>
<name>A0A540VEJ5_9CHLR</name>
<keyword evidence="3" id="KW-1185">Reference proteome</keyword>
<dbReference type="SUPFAM" id="SSF55920">
    <property type="entry name" value="Creatinase/aminopeptidase"/>
    <property type="match status" value="1"/>
</dbReference>
<dbReference type="Pfam" id="PF00557">
    <property type="entry name" value="Peptidase_M24"/>
    <property type="match status" value="1"/>
</dbReference>
<protein>
    <submittedName>
        <fullName evidence="2">Aminopeptidase P family protein</fullName>
    </submittedName>
</protein>
<evidence type="ECO:0000313" key="3">
    <source>
        <dbReference type="Proteomes" id="UP000317371"/>
    </source>
</evidence>
<proteinExistence type="predicted"/>
<gene>
    <name evidence="2" type="ORF">FKZ61_13565</name>
</gene>
<dbReference type="Gene3D" id="3.40.350.10">
    <property type="entry name" value="Creatinase/prolidase N-terminal domain"/>
    <property type="match status" value="1"/>
</dbReference>
<dbReference type="InterPro" id="IPR050659">
    <property type="entry name" value="Peptidase_M24B"/>
</dbReference>
<feature type="domain" description="Peptidase M24" evidence="1">
    <location>
        <begin position="180"/>
        <end position="407"/>
    </location>
</feature>
<evidence type="ECO:0000313" key="2">
    <source>
        <dbReference type="EMBL" id="TQE95190.1"/>
    </source>
</evidence>
<dbReference type="Gene3D" id="3.90.230.10">
    <property type="entry name" value="Creatinase/methionine aminopeptidase superfamily"/>
    <property type="match status" value="1"/>
</dbReference>
<dbReference type="PANTHER" id="PTHR46112:SF3">
    <property type="entry name" value="AMINOPEPTIDASE YPDF"/>
    <property type="match status" value="1"/>
</dbReference>
<dbReference type="OrthoDB" id="9806388at2"/>
<keyword evidence="2" id="KW-0378">Hydrolase</keyword>
<sequence length="432" mass="47588">MDMPDWSRRTDALPGASHLFCRGIQTVNRSRIQAYLQENGLDGWLLYDFRGTNPIALHVAGLRHSGTRRWFLWIPAQGEPTWLVHAIETTTFAHVTDPILTYVGWRQLRERLARLVVGADGRRPRIAMEYSPQGAIPYVSTVDAGTKELVEAATAAEIVSSADLVQQVQAVLTLGQLQSHRRAAEACLAAKDAAFALVAQRLQTGDSITDYDVQQFILERFAAANMDSDHPPIVAVNGDAANPHFAPSADRRRPIRPGDILLIDLWAREQGDPQACFADITWTAYCGPEVPPKVRHVFQVVAAARDRAVAYIQAELDAGRPVYGYAVDDACRQVIADAGFGPHFIHRTGHSLGTQVHFVGVNIDNLETQDQRRLIPGVMFTIEPGIYLPGYDFDDSGEARGVGIRSEINCFMHGDRVEVTTLPAQSAVLPLL</sequence>
<dbReference type="EMBL" id="VIGC01000016">
    <property type="protein sequence ID" value="TQE95190.1"/>
    <property type="molecule type" value="Genomic_DNA"/>
</dbReference>
<keyword evidence="2" id="KW-0645">Protease</keyword>
<dbReference type="PANTHER" id="PTHR46112">
    <property type="entry name" value="AMINOPEPTIDASE"/>
    <property type="match status" value="1"/>
</dbReference>
<evidence type="ECO:0000259" key="1">
    <source>
        <dbReference type="Pfam" id="PF00557"/>
    </source>
</evidence>
<keyword evidence="2" id="KW-0031">Aminopeptidase</keyword>
<reference evidence="2 3" key="1">
    <citation type="submission" date="2019-06" db="EMBL/GenBank/DDBJ databases">
        <title>Genome sequence of Litorilinea aerophila BAA-2444.</title>
        <authorList>
            <person name="Maclea K.S."/>
            <person name="Maurais E.G."/>
            <person name="Iannazzi L.C."/>
        </authorList>
    </citation>
    <scope>NUCLEOTIDE SEQUENCE [LARGE SCALE GENOMIC DNA]</scope>
    <source>
        <strain evidence="2 3">ATCC BAA-2444</strain>
    </source>
</reference>
<accession>A0A540VEJ5</accession>
<organism evidence="2 3">
    <name type="scientific">Litorilinea aerophila</name>
    <dbReference type="NCBI Taxonomy" id="1204385"/>
    <lineage>
        <taxon>Bacteria</taxon>
        <taxon>Bacillati</taxon>
        <taxon>Chloroflexota</taxon>
        <taxon>Caldilineae</taxon>
        <taxon>Caldilineales</taxon>
        <taxon>Caldilineaceae</taxon>
        <taxon>Litorilinea</taxon>
    </lineage>
</organism>
<dbReference type="SUPFAM" id="SSF53092">
    <property type="entry name" value="Creatinase/prolidase N-terminal domain"/>
    <property type="match status" value="1"/>
</dbReference>
<dbReference type="InParanoid" id="A0A540VEJ5"/>
<dbReference type="InterPro" id="IPR000994">
    <property type="entry name" value="Pept_M24"/>
</dbReference>
<dbReference type="GO" id="GO:0004177">
    <property type="term" value="F:aminopeptidase activity"/>
    <property type="evidence" value="ECO:0007669"/>
    <property type="project" value="UniProtKB-KW"/>
</dbReference>